<dbReference type="InterPro" id="IPR010982">
    <property type="entry name" value="Lambda_DNA-bd_dom_sf"/>
</dbReference>
<evidence type="ECO:0000313" key="2">
    <source>
        <dbReference type="EMBL" id="SET55680.1"/>
    </source>
</evidence>
<dbReference type="Proteomes" id="UP000198970">
    <property type="component" value="Chromosome I"/>
</dbReference>
<dbReference type="Gene3D" id="1.10.260.40">
    <property type="entry name" value="lambda repressor-like DNA-binding domains"/>
    <property type="match status" value="1"/>
</dbReference>
<name>A0ABY1C256_9FIRM</name>
<dbReference type="PROSITE" id="PS50943">
    <property type="entry name" value="HTH_CROC1"/>
    <property type="match status" value="1"/>
</dbReference>
<keyword evidence="2" id="KW-0238">DNA-binding</keyword>
<gene>
    <name evidence="2" type="ORF">SAMN02745906_0342</name>
</gene>
<dbReference type="GO" id="GO:0003677">
    <property type="term" value="F:DNA binding"/>
    <property type="evidence" value="ECO:0007669"/>
    <property type="project" value="UniProtKB-KW"/>
</dbReference>
<dbReference type="CDD" id="cd00093">
    <property type="entry name" value="HTH_XRE"/>
    <property type="match status" value="1"/>
</dbReference>
<dbReference type="RefSeq" id="WP_100041372.1">
    <property type="nucleotide sequence ID" value="NZ_LT630003.1"/>
</dbReference>
<keyword evidence="3" id="KW-1185">Reference proteome</keyword>
<organism evidence="2 3">
    <name type="scientific">Lacrimispora sphenoides JCM 1415</name>
    <dbReference type="NCBI Taxonomy" id="1297793"/>
    <lineage>
        <taxon>Bacteria</taxon>
        <taxon>Bacillati</taxon>
        <taxon>Bacillota</taxon>
        <taxon>Clostridia</taxon>
        <taxon>Lachnospirales</taxon>
        <taxon>Lachnospiraceae</taxon>
        <taxon>Lacrimispora</taxon>
    </lineage>
</organism>
<dbReference type="EMBL" id="LT630003">
    <property type="protein sequence ID" value="SET55680.1"/>
    <property type="molecule type" value="Genomic_DNA"/>
</dbReference>
<proteinExistence type="predicted"/>
<accession>A0ABY1C256</accession>
<evidence type="ECO:0000259" key="1">
    <source>
        <dbReference type="PROSITE" id="PS50943"/>
    </source>
</evidence>
<reference evidence="2 3" key="1">
    <citation type="submission" date="2016-10" db="EMBL/GenBank/DDBJ databases">
        <authorList>
            <person name="Varghese N."/>
            <person name="Submissions S."/>
        </authorList>
    </citation>
    <scope>NUCLEOTIDE SEQUENCE [LARGE SCALE GENOMIC DNA]</scope>
    <source>
        <strain evidence="2 3">ATCC 19403</strain>
    </source>
</reference>
<sequence length="102" mass="11730">MDADYIRKKITELRIKKDVSEHRMSLDLGHSRSYIHGIVTGKSLPSMTEFLYICEYLEVTPKYFFDSDGENPILISQLVEEASSLSESDLLALVYLAKRLKK</sequence>
<dbReference type="Pfam" id="PF12844">
    <property type="entry name" value="HTH_19"/>
    <property type="match status" value="1"/>
</dbReference>
<feature type="domain" description="HTH cro/C1-type" evidence="1">
    <location>
        <begin position="10"/>
        <end position="64"/>
    </location>
</feature>
<evidence type="ECO:0000313" key="3">
    <source>
        <dbReference type="Proteomes" id="UP000198970"/>
    </source>
</evidence>
<dbReference type="InterPro" id="IPR001387">
    <property type="entry name" value="Cro/C1-type_HTH"/>
</dbReference>
<protein>
    <submittedName>
        <fullName evidence="2">DNA-binding transcriptional regulator, XRE-family HTH domain</fullName>
    </submittedName>
</protein>
<dbReference type="SUPFAM" id="SSF47413">
    <property type="entry name" value="lambda repressor-like DNA-binding domains"/>
    <property type="match status" value="1"/>
</dbReference>